<feature type="region of interest" description="Disordered" evidence="15">
    <location>
        <begin position="205"/>
        <end position="264"/>
    </location>
</feature>
<evidence type="ECO:0000256" key="12">
    <source>
        <dbReference type="ARBA" id="ARBA00023136"/>
    </source>
</evidence>
<dbReference type="GO" id="GO:0016567">
    <property type="term" value="P:protein ubiquitination"/>
    <property type="evidence" value="ECO:0007669"/>
    <property type="project" value="InterPro"/>
</dbReference>
<keyword evidence="19" id="KW-1185">Reference proteome</keyword>
<evidence type="ECO:0000256" key="3">
    <source>
        <dbReference type="ARBA" id="ARBA00004906"/>
    </source>
</evidence>
<evidence type="ECO:0000313" key="18">
    <source>
        <dbReference type="EMBL" id="CAA3014989.1"/>
    </source>
</evidence>
<gene>
    <name evidence="18" type="ORF">OLEA9_A052058</name>
</gene>
<evidence type="ECO:0000256" key="13">
    <source>
        <dbReference type="ARBA" id="ARBA00024209"/>
    </source>
</evidence>
<feature type="domain" description="RING-type" evidence="17">
    <location>
        <begin position="144"/>
        <end position="186"/>
    </location>
</feature>
<proteinExistence type="inferred from homology"/>
<evidence type="ECO:0000256" key="14">
    <source>
        <dbReference type="PROSITE-ProRule" id="PRU00175"/>
    </source>
</evidence>
<dbReference type="CDD" id="cd16461">
    <property type="entry name" value="RING-H2_EL5-like"/>
    <property type="match status" value="1"/>
</dbReference>
<keyword evidence="11 16" id="KW-1133">Transmembrane helix</keyword>
<evidence type="ECO:0000256" key="2">
    <source>
        <dbReference type="ARBA" id="ARBA00004167"/>
    </source>
</evidence>
<dbReference type="InterPro" id="IPR044600">
    <property type="entry name" value="ATL1/ATL16-like"/>
</dbReference>
<dbReference type="GO" id="GO:0061630">
    <property type="term" value="F:ubiquitin protein ligase activity"/>
    <property type="evidence" value="ECO:0007669"/>
    <property type="project" value="UniProtKB-EC"/>
</dbReference>
<dbReference type="AlphaFoldDB" id="A0A8S0U750"/>
<evidence type="ECO:0000259" key="17">
    <source>
        <dbReference type="PROSITE" id="PS50089"/>
    </source>
</evidence>
<evidence type="ECO:0000256" key="1">
    <source>
        <dbReference type="ARBA" id="ARBA00000900"/>
    </source>
</evidence>
<evidence type="ECO:0000256" key="10">
    <source>
        <dbReference type="ARBA" id="ARBA00022833"/>
    </source>
</evidence>
<dbReference type="Gene3D" id="3.30.40.10">
    <property type="entry name" value="Zinc/RING finger domain, C3HC4 (zinc finger)"/>
    <property type="match status" value="1"/>
</dbReference>
<dbReference type="EC" id="2.3.2.27" evidence="4"/>
<dbReference type="InterPro" id="IPR001841">
    <property type="entry name" value="Znf_RING"/>
</dbReference>
<name>A0A8S0U750_OLEEU</name>
<evidence type="ECO:0000256" key="7">
    <source>
        <dbReference type="ARBA" id="ARBA00022723"/>
    </source>
</evidence>
<reference evidence="18 19" key="1">
    <citation type="submission" date="2019-12" db="EMBL/GenBank/DDBJ databases">
        <authorList>
            <person name="Alioto T."/>
            <person name="Alioto T."/>
            <person name="Gomez Garrido J."/>
        </authorList>
    </citation>
    <scope>NUCLEOTIDE SEQUENCE [LARGE SCALE GENOMIC DNA]</scope>
</reference>
<evidence type="ECO:0000256" key="8">
    <source>
        <dbReference type="ARBA" id="ARBA00022771"/>
    </source>
</evidence>
<feature type="transmembrane region" description="Helical" evidence="16">
    <location>
        <begin position="54"/>
        <end position="77"/>
    </location>
</feature>
<accession>A0A8S0U750</accession>
<evidence type="ECO:0000256" key="9">
    <source>
        <dbReference type="ARBA" id="ARBA00022786"/>
    </source>
</evidence>
<evidence type="ECO:0000256" key="16">
    <source>
        <dbReference type="SAM" id="Phobius"/>
    </source>
</evidence>
<keyword evidence="7" id="KW-0479">Metal-binding</keyword>
<comment type="pathway">
    <text evidence="3">Protein modification; protein ubiquitination.</text>
</comment>
<evidence type="ECO:0000313" key="19">
    <source>
        <dbReference type="Proteomes" id="UP000594638"/>
    </source>
</evidence>
<keyword evidence="12 16" id="KW-0472">Membrane</keyword>
<comment type="similarity">
    <text evidence="13">Belongs to the RING-type zinc finger family. ATL subfamily.</text>
</comment>
<keyword evidence="6 16" id="KW-0812">Transmembrane</keyword>
<evidence type="ECO:0000256" key="5">
    <source>
        <dbReference type="ARBA" id="ARBA00022679"/>
    </source>
</evidence>
<evidence type="ECO:0000256" key="15">
    <source>
        <dbReference type="SAM" id="MobiDB-lite"/>
    </source>
</evidence>
<dbReference type="GO" id="GO:0008270">
    <property type="term" value="F:zinc ion binding"/>
    <property type="evidence" value="ECO:0007669"/>
    <property type="project" value="UniProtKB-KW"/>
</dbReference>
<dbReference type="GO" id="GO:0016020">
    <property type="term" value="C:membrane"/>
    <property type="evidence" value="ECO:0007669"/>
    <property type="project" value="UniProtKB-SubCell"/>
</dbReference>
<dbReference type="InterPro" id="IPR013083">
    <property type="entry name" value="Znf_RING/FYVE/PHD"/>
</dbReference>
<dbReference type="SUPFAM" id="SSF57850">
    <property type="entry name" value="RING/U-box"/>
    <property type="match status" value="1"/>
</dbReference>
<evidence type="ECO:0000256" key="4">
    <source>
        <dbReference type="ARBA" id="ARBA00012483"/>
    </source>
</evidence>
<keyword evidence="5" id="KW-0808">Transferase</keyword>
<comment type="catalytic activity">
    <reaction evidence="1">
        <text>S-ubiquitinyl-[E2 ubiquitin-conjugating enzyme]-L-cysteine + [acceptor protein]-L-lysine = [E2 ubiquitin-conjugating enzyme]-L-cysteine + N(6)-ubiquitinyl-[acceptor protein]-L-lysine.</text>
        <dbReference type="EC" id="2.3.2.27"/>
    </reaction>
</comment>
<dbReference type="Pfam" id="PF13639">
    <property type="entry name" value="zf-RING_2"/>
    <property type="match status" value="1"/>
</dbReference>
<sequence>MGSMGNPQTWVPYINSKDCTQGFCSLYCPQWCYLIFPPPPPSDEFPDDDSGPNFSPLVIAIIGILASAFLLLSYYVIISKYCGNRFSSRRRENSEANAEFEDNQEPSNHEFWHVPTNGIDEAVIKSITMFKYMKGDGLIDGTDCSVCLSEFEENESLRLLPKCSHAFHVQCIDTWLKSHSNCPICRANIACVNASSPQLAPWISETPLDRNESRPQSLAEDENPDVVDNIQIDIREDETLQRKEQSSAGDSELRNTGIQSRRSASMDNISEHHFSIADIFRNCPSKLQLAIRTEDRVLGLAHPRGITTYYPGHVSTCIAQGTRDKMIQKKDYEMEECQFLSDIGTSKRSVEEMNRYSFSSTSPVGIKRSHSCGRFFFSKRGRGIIPY</sequence>
<dbReference type="PANTHER" id="PTHR46913:SF22">
    <property type="entry name" value="RING-TYPE E3 UBIQUITIN TRANSFERASE"/>
    <property type="match status" value="1"/>
</dbReference>
<protein>
    <recommendedName>
        <fullName evidence="4">RING-type E3 ubiquitin transferase</fullName>
        <ecNumber evidence="4">2.3.2.27</ecNumber>
    </recommendedName>
</protein>
<organism evidence="18 19">
    <name type="scientific">Olea europaea subsp. europaea</name>
    <dbReference type="NCBI Taxonomy" id="158383"/>
    <lineage>
        <taxon>Eukaryota</taxon>
        <taxon>Viridiplantae</taxon>
        <taxon>Streptophyta</taxon>
        <taxon>Embryophyta</taxon>
        <taxon>Tracheophyta</taxon>
        <taxon>Spermatophyta</taxon>
        <taxon>Magnoliopsida</taxon>
        <taxon>eudicotyledons</taxon>
        <taxon>Gunneridae</taxon>
        <taxon>Pentapetalae</taxon>
        <taxon>asterids</taxon>
        <taxon>lamiids</taxon>
        <taxon>Lamiales</taxon>
        <taxon>Oleaceae</taxon>
        <taxon>Oleeae</taxon>
        <taxon>Olea</taxon>
    </lineage>
</organism>
<dbReference type="OrthoDB" id="9984778at2759"/>
<dbReference type="SMART" id="SM00184">
    <property type="entry name" value="RING"/>
    <property type="match status" value="1"/>
</dbReference>
<dbReference type="Gramene" id="OE9A052058T1">
    <property type="protein sequence ID" value="OE9A052058C1"/>
    <property type="gene ID" value="OE9A052058"/>
</dbReference>
<keyword evidence="9" id="KW-0833">Ubl conjugation pathway</keyword>
<dbReference type="Proteomes" id="UP000594638">
    <property type="component" value="Unassembled WGS sequence"/>
</dbReference>
<evidence type="ECO:0000256" key="11">
    <source>
        <dbReference type="ARBA" id="ARBA00022989"/>
    </source>
</evidence>
<dbReference type="GO" id="GO:0016874">
    <property type="term" value="F:ligase activity"/>
    <property type="evidence" value="ECO:0007669"/>
    <property type="project" value="UniProtKB-KW"/>
</dbReference>
<dbReference type="PROSITE" id="PS50089">
    <property type="entry name" value="ZF_RING_2"/>
    <property type="match status" value="1"/>
</dbReference>
<feature type="compositionally biased region" description="Polar residues" evidence="15">
    <location>
        <begin position="246"/>
        <end position="264"/>
    </location>
</feature>
<evidence type="ECO:0000256" key="6">
    <source>
        <dbReference type="ARBA" id="ARBA00022692"/>
    </source>
</evidence>
<dbReference type="PANTHER" id="PTHR46913">
    <property type="entry name" value="RING-H2 FINGER PROTEIN ATL16"/>
    <property type="match status" value="1"/>
</dbReference>
<comment type="subcellular location">
    <subcellularLocation>
        <location evidence="2">Membrane</location>
        <topology evidence="2">Single-pass membrane protein</topology>
    </subcellularLocation>
</comment>
<dbReference type="EMBL" id="CACTIH010007516">
    <property type="protein sequence ID" value="CAA3014989.1"/>
    <property type="molecule type" value="Genomic_DNA"/>
</dbReference>
<keyword evidence="8 14" id="KW-0863">Zinc-finger</keyword>
<keyword evidence="18" id="KW-0436">Ligase</keyword>
<feature type="compositionally biased region" description="Basic and acidic residues" evidence="15">
    <location>
        <begin position="233"/>
        <end position="245"/>
    </location>
</feature>
<dbReference type="FunFam" id="3.30.40.10:FF:000233">
    <property type="entry name" value="RING-H2 finger protein ATL54"/>
    <property type="match status" value="1"/>
</dbReference>
<comment type="caution">
    <text evidence="18">The sequence shown here is derived from an EMBL/GenBank/DDBJ whole genome shotgun (WGS) entry which is preliminary data.</text>
</comment>
<keyword evidence="10" id="KW-0862">Zinc</keyword>